<feature type="domain" description="NADH:ubiquinone oxidoreductase-like 20kDa subunit" evidence="4">
    <location>
        <begin position="42"/>
        <end position="153"/>
    </location>
</feature>
<keyword evidence="6" id="KW-1185">Reference proteome</keyword>
<evidence type="ECO:0000256" key="2">
    <source>
        <dbReference type="ARBA" id="ARBA00022967"/>
    </source>
</evidence>
<evidence type="ECO:0000256" key="3">
    <source>
        <dbReference type="ARBA" id="ARBA00023075"/>
    </source>
</evidence>
<evidence type="ECO:0000259" key="4">
    <source>
        <dbReference type="Pfam" id="PF01058"/>
    </source>
</evidence>
<keyword evidence="3" id="KW-0830">Ubiquinone</keyword>
<keyword evidence="1" id="KW-0874">Quinone</keyword>
<reference evidence="5 6" key="1">
    <citation type="journal article" date="2018" name="ISME J.">
        <title>Endosymbiont genomes yield clues of tubeworm success.</title>
        <authorList>
            <person name="Li Y."/>
            <person name="Liles M.R."/>
            <person name="Halanych K.M."/>
        </authorList>
    </citation>
    <scope>NUCLEOTIDE SEQUENCE [LARGE SCALE GENOMIC DNA]</scope>
    <source>
        <strain evidence="5">A1462</strain>
    </source>
</reference>
<protein>
    <submittedName>
        <fullName evidence="5">NADH-quinone oxidoreductase</fullName>
    </submittedName>
</protein>
<sequence>MKEIDIPIETSAAKRRTNPLARVFDELVRFCRSRSMFMLHYCTGCGAIELPPAMTSRFDMERLGIQPMVTPRQADILLITGYVSIKTLKRVILTYEQMGSPKYVIGICSCTVNGGMYWQSYATAKQLDQYLPVDLYIAGCMPRPEAVLEGMRKLMDRIRSGEADGWEDYYRRYDWYLGNQQHLFGDDWQTPADVIGEASHYDLAGPGTEGEHTRLLQQCQKPLEPQQTFFQIGGSLEKKGESHE</sequence>
<dbReference type="GO" id="GO:0048038">
    <property type="term" value="F:quinone binding"/>
    <property type="evidence" value="ECO:0007669"/>
    <property type="project" value="UniProtKB-KW"/>
</dbReference>
<dbReference type="Proteomes" id="UP000254771">
    <property type="component" value="Unassembled WGS sequence"/>
</dbReference>
<dbReference type="InterPro" id="IPR006137">
    <property type="entry name" value="NADH_UbQ_OxRdtase-like_20kDa"/>
</dbReference>
<keyword evidence="2" id="KW-1278">Translocase</keyword>
<dbReference type="EMBL" id="QFXE01000008">
    <property type="protein sequence ID" value="RDH86818.1"/>
    <property type="molecule type" value="Genomic_DNA"/>
</dbReference>
<dbReference type="NCBIfam" id="NF005012">
    <property type="entry name" value="PRK06411.1"/>
    <property type="match status" value="1"/>
</dbReference>
<dbReference type="GO" id="GO:0008137">
    <property type="term" value="F:NADH dehydrogenase (ubiquinone) activity"/>
    <property type="evidence" value="ECO:0007669"/>
    <property type="project" value="TreeGrafter"/>
</dbReference>
<dbReference type="GO" id="GO:0045271">
    <property type="term" value="C:respiratory chain complex I"/>
    <property type="evidence" value="ECO:0007669"/>
    <property type="project" value="TreeGrafter"/>
</dbReference>
<dbReference type="SUPFAM" id="SSF56770">
    <property type="entry name" value="HydA/Nqo6-like"/>
    <property type="match status" value="1"/>
</dbReference>
<dbReference type="PANTHER" id="PTHR11995">
    <property type="entry name" value="NADH DEHYDROGENASE"/>
    <property type="match status" value="1"/>
</dbReference>
<comment type="caution">
    <text evidence="5">The sequence shown here is derived from an EMBL/GenBank/DDBJ whole genome shotgun (WGS) entry which is preliminary data.</text>
</comment>
<proteinExistence type="predicted"/>
<dbReference type="Pfam" id="PF01058">
    <property type="entry name" value="Oxidored_q6"/>
    <property type="match status" value="1"/>
</dbReference>
<dbReference type="Gene3D" id="3.40.50.12280">
    <property type="match status" value="1"/>
</dbReference>
<evidence type="ECO:0000313" key="5">
    <source>
        <dbReference type="EMBL" id="RDH86818.1"/>
    </source>
</evidence>
<dbReference type="PANTHER" id="PTHR11995:SF14">
    <property type="entry name" value="NADH DEHYDROGENASE [UBIQUINONE] IRON-SULFUR PROTEIN 7, MITOCHONDRIAL"/>
    <property type="match status" value="1"/>
</dbReference>
<evidence type="ECO:0000256" key="1">
    <source>
        <dbReference type="ARBA" id="ARBA00022719"/>
    </source>
</evidence>
<dbReference type="GO" id="GO:0051536">
    <property type="term" value="F:iron-sulfur cluster binding"/>
    <property type="evidence" value="ECO:0007669"/>
    <property type="project" value="InterPro"/>
</dbReference>
<dbReference type="GO" id="GO:0009060">
    <property type="term" value="P:aerobic respiration"/>
    <property type="evidence" value="ECO:0007669"/>
    <property type="project" value="TreeGrafter"/>
</dbReference>
<name>A0A370DPN6_9GAMM</name>
<gene>
    <name evidence="5" type="ORF">DIZ78_07975</name>
</gene>
<organism evidence="5 6">
    <name type="scientific">endosymbiont of Escarpia spicata</name>
    <dbReference type="NCBI Taxonomy" id="2200908"/>
    <lineage>
        <taxon>Bacteria</taxon>
        <taxon>Pseudomonadati</taxon>
        <taxon>Pseudomonadota</taxon>
        <taxon>Gammaproteobacteria</taxon>
        <taxon>sulfur-oxidizing symbionts</taxon>
    </lineage>
</organism>
<evidence type="ECO:0000313" key="6">
    <source>
        <dbReference type="Proteomes" id="UP000254771"/>
    </source>
</evidence>
<dbReference type="GO" id="GO:0015990">
    <property type="term" value="P:electron transport coupled proton transport"/>
    <property type="evidence" value="ECO:0007669"/>
    <property type="project" value="TreeGrafter"/>
</dbReference>
<accession>A0A370DPN6</accession>
<dbReference type="AlphaFoldDB" id="A0A370DPN6"/>